<dbReference type="Proteomes" id="UP000245974">
    <property type="component" value="Unassembled WGS sequence"/>
</dbReference>
<keyword evidence="2" id="KW-1185">Reference proteome</keyword>
<organism evidence="1 2">
    <name type="scientific">Acinetobacter stercoris</name>
    <dbReference type="NCBI Taxonomy" id="2126983"/>
    <lineage>
        <taxon>Bacteria</taxon>
        <taxon>Pseudomonadati</taxon>
        <taxon>Pseudomonadota</taxon>
        <taxon>Gammaproteobacteria</taxon>
        <taxon>Moraxellales</taxon>
        <taxon>Moraxellaceae</taxon>
        <taxon>Acinetobacter</taxon>
    </lineage>
</organism>
<dbReference type="InterPro" id="IPR023138">
    <property type="entry name" value="NMB0513-like_sf"/>
</dbReference>
<gene>
    <name evidence="1" type="ORF">KPC_3780</name>
</gene>
<protein>
    <recommendedName>
        <fullName evidence="3">DUF596 domain-containing protein</fullName>
    </recommendedName>
</protein>
<dbReference type="EMBL" id="OOGT01000372">
    <property type="protein sequence ID" value="SPL72602.1"/>
    <property type="molecule type" value="Genomic_DNA"/>
</dbReference>
<dbReference type="SUPFAM" id="SSF160472">
    <property type="entry name" value="NMB0513-like"/>
    <property type="match status" value="1"/>
</dbReference>
<dbReference type="AlphaFoldDB" id="A0A2U3N4K6"/>
<evidence type="ECO:0000313" key="1">
    <source>
        <dbReference type="EMBL" id="SPL72602.1"/>
    </source>
</evidence>
<dbReference type="OrthoDB" id="5678714at2"/>
<accession>A0A2U3N4K6</accession>
<sequence length="140" mass="16009">MEFLLDDEKLKTLLYAADGQALDGLWLALGNLGKSIDFPEIVDNNFGLKKDIFFNILKKMMENKHLLLAETTNDEILYDISINDILARFKNAFPASEKAAESIGAIDVGTWLVIYEADFCPFRPVWVWKKENGEDYLDWA</sequence>
<evidence type="ECO:0000313" key="2">
    <source>
        <dbReference type="Proteomes" id="UP000245974"/>
    </source>
</evidence>
<evidence type="ECO:0008006" key="3">
    <source>
        <dbReference type="Google" id="ProtNLM"/>
    </source>
</evidence>
<dbReference type="InParanoid" id="A0A2U3N4K6"/>
<reference evidence="2" key="1">
    <citation type="submission" date="2018-03" db="EMBL/GenBank/DDBJ databases">
        <authorList>
            <person name="Blom J."/>
        </authorList>
    </citation>
    <scope>NUCLEOTIDE SEQUENCE [LARGE SCALE GENOMIC DNA]</scope>
    <source>
        <strain evidence="2">KPC-SM-21</strain>
    </source>
</reference>
<dbReference type="Gene3D" id="1.10.3510.10">
    <property type="entry name" value="NMB0513-like"/>
    <property type="match status" value="1"/>
</dbReference>
<name>A0A2U3N4K6_9GAMM</name>
<proteinExistence type="predicted"/>
<dbReference type="RefSeq" id="WP_121975978.1">
    <property type="nucleotide sequence ID" value="NZ_OOGT01000372.1"/>
</dbReference>